<dbReference type="SUPFAM" id="SSF100950">
    <property type="entry name" value="NagB/RpiA/CoA transferase-like"/>
    <property type="match status" value="2"/>
</dbReference>
<feature type="domain" description="Acetyl-CoA hydrolase/transferase C-terminal" evidence="4">
    <location>
        <begin position="288"/>
        <end position="438"/>
    </location>
</feature>
<organism evidence="5 6">
    <name type="scientific">Brevundimonas vesicularis</name>
    <name type="common">Pseudomonas vesicularis</name>
    <dbReference type="NCBI Taxonomy" id="41276"/>
    <lineage>
        <taxon>Bacteria</taxon>
        <taxon>Pseudomonadati</taxon>
        <taxon>Pseudomonadota</taxon>
        <taxon>Alphaproteobacteria</taxon>
        <taxon>Caulobacterales</taxon>
        <taxon>Caulobacteraceae</taxon>
        <taxon>Brevundimonas</taxon>
    </lineage>
</organism>
<dbReference type="Pfam" id="PF13336">
    <property type="entry name" value="AcetylCoA_hyd_C"/>
    <property type="match status" value="1"/>
</dbReference>
<evidence type="ECO:0000259" key="3">
    <source>
        <dbReference type="Pfam" id="PF02550"/>
    </source>
</evidence>
<name>A0A1Z3U8W4_BREVE</name>
<evidence type="ECO:0000256" key="1">
    <source>
        <dbReference type="ARBA" id="ARBA00009632"/>
    </source>
</evidence>
<sequence>MSETHAMDHAALYAERLKTPDQAAALIVSGAKVAMGLGVSQPPALLRALAERAARGEVEDVNLYYLLSTAIAGDTVLRYELMDRIRPWSLFHSAIERRLEQRAHEEGRPNPVQFIPTGFQQSPRLLCDEVKVDTLICTVSPMDADGFFSFGTNTDYAKPVSQTAKTVIVEVNPHMPRVFGDCTVHVSKVAGIVEHAATLLVVPRAEPQPADLAIGRIIAGLVEDGATLQMGIGALPNAVCDALMDHRDLGVHTEMLTPGLVELMQAGVANHARKTLHPGVGVFAFSMGDLNTYEFLDGNRGMQAHPVSYVNDPAVIARNAKMISVNATLQVDLTGACCSEFLNGRQFTAAGGQLDFVRGAYGSEGGKSIIACHSTAAKGTASRIVARLDGPVTTPRNDTHIVATEHGWTNLKGKSSSERARALIALAAPEFRDGLTTAAREQGLI</sequence>
<dbReference type="GO" id="GO:0008775">
    <property type="term" value="F:acetate CoA-transferase activity"/>
    <property type="evidence" value="ECO:0007669"/>
    <property type="project" value="InterPro"/>
</dbReference>
<dbReference type="InterPro" id="IPR003702">
    <property type="entry name" value="ActCoA_hydro_N"/>
</dbReference>
<dbReference type="EMBL" id="CP022048">
    <property type="protein sequence ID" value="ASE39727.1"/>
    <property type="molecule type" value="Genomic_DNA"/>
</dbReference>
<dbReference type="InterPro" id="IPR038460">
    <property type="entry name" value="AcetylCoA_hyd_C_sf"/>
</dbReference>
<dbReference type="AlphaFoldDB" id="A0A1Z3U8W4"/>
<dbReference type="PANTHER" id="PTHR21432">
    <property type="entry name" value="ACETYL-COA HYDROLASE-RELATED"/>
    <property type="match status" value="1"/>
</dbReference>
<gene>
    <name evidence="5" type="ORF">CEP68_09565</name>
</gene>
<evidence type="ECO:0000256" key="2">
    <source>
        <dbReference type="ARBA" id="ARBA00022679"/>
    </source>
</evidence>
<evidence type="ECO:0000313" key="5">
    <source>
        <dbReference type="EMBL" id="ASE39727.1"/>
    </source>
</evidence>
<dbReference type="Proteomes" id="UP000197050">
    <property type="component" value="Chromosome"/>
</dbReference>
<protein>
    <submittedName>
        <fullName evidence="5">4-hydroxybutyrate--acetyl-CoA CoA transferase</fullName>
    </submittedName>
</protein>
<dbReference type="Gene3D" id="3.40.1080.20">
    <property type="entry name" value="Acetyl-CoA hydrolase/transferase C-terminal domain"/>
    <property type="match status" value="1"/>
</dbReference>
<dbReference type="Gene3D" id="3.40.1080.10">
    <property type="entry name" value="Glutaconate Coenzyme A-transferase"/>
    <property type="match status" value="1"/>
</dbReference>
<proteinExistence type="inferred from homology"/>
<comment type="similarity">
    <text evidence="1">Belongs to the acetyl-CoA hydrolase/transferase family.</text>
</comment>
<dbReference type="GO" id="GO:0006083">
    <property type="term" value="P:acetate metabolic process"/>
    <property type="evidence" value="ECO:0007669"/>
    <property type="project" value="InterPro"/>
</dbReference>
<dbReference type="RefSeq" id="WP_084375303.1">
    <property type="nucleotide sequence ID" value="NZ_JAMYEC010000004.1"/>
</dbReference>
<reference evidence="6" key="1">
    <citation type="submission" date="2017-06" db="EMBL/GenBank/DDBJ databases">
        <title>FDA dAtabase for Regulatory Grade micrObial Sequences (FDA-ARGOS): Supporting development and validation of Infectious Disease Dx tests.</title>
        <authorList>
            <person name="Minogue T."/>
            <person name="Wolcott M."/>
            <person name="Wasieloski L."/>
            <person name="Aguilar W."/>
            <person name="Moore D."/>
            <person name="Tallon L."/>
            <person name="Sadzewicz L."/>
            <person name="Sengamalay N."/>
            <person name="Ott S."/>
            <person name="Godinez A."/>
            <person name="Nagaraj S."/>
            <person name="Nadendla S."/>
            <person name="Geyer C."/>
            <person name="Sichtig H."/>
        </authorList>
    </citation>
    <scope>NUCLEOTIDE SEQUENCE [LARGE SCALE GENOMIC DNA]</scope>
    <source>
        <strain evidence="6">FDAARGOS_289</strain>
    </source>
</reference>
<dbReference type="PANTHER" id="PTHR21432:SF20">
    <property type="entry name" value="ACETYL-COA HYDROLASE"/>
    <property type="match status" value="1"/>
</dbReference>
<dbReference type="Gene3D" id="3.30.750.70">
    <property type="entry name" value="4-hydroxybutyrate coenzyme like domains"/>
    <property type="match status" value="1"/>
</dbReference>
<keyword evidence="2 5" id="KW-0808">Transferase</keyword>
<evidence type="ECO:0000313" key="6">
    <source>
        <dbReference type="Proteomes" id="UP000197050"/>
    </source>
</evidence>
<dbReference type="InterPro" id="IPR046433">
    <property type="entry name" value="ActCoA_hydro"/>
</dbReference>
<dbReference type="InterPro" id="IPR026888">
    <property type="entry name" value="AcetylCoA_hyd_C"/>
</dbReference>
<dbReference type="KEGG" id="bvc:CEP68_09565"/>
<dbReference type="InterPro" id="IPR037171">
    <property type="entry name" value="NagB/RpiA_transferase-like"/>
</dbReference>
<evidence type="ECO:0000259" key="4">
    <source>
        <dbReference type="Pfam" id="PF13336"/>
    </source>
</evidence>
<feature type="domain" description="Acetyl-CoA hydrolase/transferase N-terminal" evidence="3">
    <location>
        <begin position="13"/>
        <end position="196"/>
    </location>
</feature>
<accession>A0A1Z3U8W4</accession>
<dbReference type="Pfam" id="PF02550">
    <property type="entry name" value="AcetylCoA_hydro"/>
    <property type="match status" value="1"/>
</dbReference>